<accession>K6CCL8</accession>
<evidence type="ECO:0000256" key="2">
    <source>
        <dbReference type="PIRNR" id="PIRNR026508"/>
    </source>
</evidence>
<proteinExistence type="inferred from homology"/>
<evidence type="ECO:0000256" key="3">
    <source>
        <dbReference type="SAM" id="Coils"/>
    </source>
</evidence>
<dbReference type="Pfam" id="PF05816">
    <property type="entry name" value="TelA"/>
    <property type="match status" value="1"/>
</dbReference>
<dbReference type="STRING" id="1131731.BAZO_02347"/>
<evidence type="ECO:0000256" key="1">
    <source>
        <dbReference type="ARBA" id="ARBA00005541"/>
    </source>
</evidence>
<keyword evidence="3" id="KW-0175">Coiled coil</keyword>
<evidence type="ECO:0000313" key="4">
    <source>
        <dbReference type="EMBL" id="EKN68885.1"/>
    </source>
</evidence>
<comment type="similarity">
    <text evidence="1 2">Belongs to the TelA family.</text>
</comment>
<keyword evidence="5" id="KW-1185">Reference proteome</keyword>
<feature type="coiled-coil region" evidence="3">
    <location>
        <begin position="358"/>
        <end position="385"/>
    </location>
</feature>
<dbReference type="PATRIC" id="fig|1131731.3.peg.482"/>
<reference evidence="4 5" key="1">
    <citation type="journal article" date="2012" name="Front. Microbiol.">
        <title>Redundancy and modularity in membrane-associated dissimilatory nitrate reduction in Bacillus.</title>
        <authorList>
            <person name="Heylen K."/>
            <person name="Keltjens J."/>
        </authorList>
    </citation>
    <scope>NUCLEOTIDE SEQUENCE [LARGE SCALE GENOMIC DNA]</scope>
    <source>
        <strain evidence="4 5">LMG 9581</strain>
    </source>
</reference>
<dbReference type="PANTHER" id="PTHR38432:SF1">
    <property type="entry name" value="TELA-LIKE PROTEIN SAOUHSC_01408"/>
    <property type="match status" value="1"/>
</dbReference>
<dbReference type="InterPro" id="IPR008863">
    <property type="entry name" value="Toxic_anion-R_TelA"/>
</dbReference>
<name>K6CCL8_SCHAZ</name>
<dbReference type="PIRSF" id="PIRSF026508">
    <property type="entry name" value="TelA"/>
    <property type="match status" value="1"/>
</dbReference>
<protein>
    <submittedName>
        <fullName evidence="4">Toxic anion resistance family protein</fullName>
    </submittedName>
</protein>
<dbReference type="RefSeq" id="WP_003329616.1">
    <property type="nucleotide sequence ID" value="NZ_AJLR01000034.1"/>
</dbReference>
<evidence type="ECO:0000313" key="5">
    <source>
        <dbReference type="Proteomes" id="UP000006315"/>
    </source>
</evidence>
<dbReference type="Proteomes" id="UP000006315">
    <property type="component" value="Unassembled WGS sequence"/>
</dbReference>
<organism evidence="4 5">
    <name type="scientific">Schinkia azotoformans LMG 9581</name>
    <dbReference type="NCBI Taxonomy" id="1131731"/>
    <lineage>
        <taxon>Bacteria</taxon>
        <taxon>Bacillati</taxon>
        <taxon>Bacillota</taxon>
        <taxon>Bacilli</taxon>
        <taxon>Bacillales</taxon>
        <taxon>Bacillaceae</taxon>
        <taxon>Calidifontibacillus/Schinkia group</taxon>
        <taxon>Schinkia</taxon>
    </lineage>
</organism>
<dbReference type="PANTHER" id="PTHR38432">
    <property type="entry name" value="TELA-LIKE PROTEIN SAOUHSC_01408"/>
    <property type="match status" value="1"/>
</dbReference>
<dbReference type="EMBL" id="AJLR01000034">
    <property type="protein sequence ID" value="EKN68885.1"/>
    <property type="molecule type" value="Genomic_DNA"/>
</dbReference>
<dbReference type="AlphaFoldDB" id="K6CCL8"/>
<comment type="caution">
    <text evidence="4">The sequence shown here is derived from an EMBL/GenBank/DDBJ whole genome shotgun (WGS) entry which is preliminary data.</text>
</comment>
<sequence length="387" mass="44651">MSNEIKSSNEMNNALDDLLANPFGEIENEPVVTQFKEDRPRRMIDSLPEVYRQKAMELATQINPKDQQAIIQFGTAAQTKLSNFSHSMLEHVQKKDTGPIGDILKELMQKLEQVNPEELSGEKKNIFKRIFNKVSTSVNEILSKYQKIGSQIDKIGVKLDHQKNILLTDNKMLDELFQKNKEYFDGLNIYIAAGELKLEELHAKDIPALKQKAEQSDDQMVYQDLNDLVQFADRLEKRLHDLKLSRQITIQSAPQIRMIQNMNQALVEKIQSSILTAIPLWKNQITIALTLYRQKRAVEAQKQVSKTTNELLLKNAEMLKTNSIETAIENERGLVDIETLKKTQENLITTLQETIRIQHEGRMKRQQAEQELIKMEDEMKQTLLSLK</sequence>
<gene>
    <name evidence="4" type="ORF">BAZO_02347</name>
</gene>